<organism evidence="1">
    <name type="scientific">Amphimedon queenslandica</name>
    <name type="common">Sponge</name>
    <dbReference type="NCBI Taxonomy" id="400682"/>
    <lineage>
        <taxon>Eukaryota</taxon>
        <taxon>Metazoa</taxon>
        <taxon>Porifera</taxon>
        <taxon>Demospongiae</taxon>
        <taxon>Heteroscleromorpha</taxon>
        <taxon>Haplosclerida</taxon>
        <taxon>Niphatidae</taxon>
        <taxon>Amphimedon</taxon>
    </lineage>
</organism>
<name>A0A1X7TKV4_AMPQE</name>
<evidence type="ECO:0000313" key="1">
    <source>
        <dbReference type="EnsemblMetazoa" id="Aqu2.1.15396_001"/>
    </source>
</evidence>
<accession>A0A1X7TKV4</accession>
<dbReference type="EnsemblMetazoa" id="Aqu2.1.15396_001">
    <property type="protein sequence ID" value="Aqu2.1.15396_001"/>
    <property type="gene ID" value="Aqu2.1.15396"/>
</dbReference>
<reference evidence="1" key="1">
    <citation type="submission" date="2017-05" db="UniProtKB">
        <authorList>
            <consortium name="EnsemblMetazoa"/>
        </authorList>
    </citation>
    <scope>IDENTIFICATION</scope>
</reference>
<protein>
    <submittedName>
        <fullName evidence="1">Uncharacterized protein</fullName>
    </submittedName>
</protein>
<proteinExistence type="predicted"/>
<sequence>MFSTRIEPNSIPAST</sequence>
<dbReference type="InParanoid" id="A0A1X7TKV4"/>